<dbReference type="InterPro" id="IPR011051">
    <property type="entry name" value="RmlC_Cupin_sf"/>
</dbReference>
<evidence type="ECO:0000256" key="4">
    <source>
        <dbReference type="SAM" id="MobiDB-lite"/>
    </source>
</evidence>
<dbReference type="SUPFAM" id="SSF46689">
    <property type="entry name" value="Homeodomain-like"/>
    <property type="match status" value="2"/>
</dbReference>
<dbReference type="InterPro" id="IPR018062">
    <property type="entry name" value="HTH_AraC-typ_CS"/>
</dbReference>
<keyword evidence="3" id="KW-0804">Transcription</keyword>
<dbReference type="PROSITE" id="PS00041">
    <property type="entry name" value="HTH_ARAC_FAMILY_1"/>
    <property type="match status" value="1"/>
</dbReference>
<reference evidence="6 7" key="1">
    <citation type="submission" date="2018-12" db="EMBL/GenBank/DDBJ databases">
        <authorList>
            <person name="Yang Y."/>
        </authorList>
    </citation>
    <scope>NUCLEOTIDE SEQUENCE [LARGE SCALE GENOMIC DNA]</scope>
    <source>
        <strain evidence="6 7">GSF71</strain>
    </source>
</reference>
<dbReference type="InterPro" id="IPR018060">
    <property type="entry name" value="HTH_AraC"/>
</dbReference>
<dbReference type="InterPro" id="IPR050204">
    <property type="entry name" value="AraC_XylS_family_regulators"/>
</dbReference>
<accession>A0A3S0XNL2</accession>
<feature type="domain" description="HTH araC/xylS-type" evidence="5">
    <location>
        <begin position="159"/>
        <end position="241"/>
    </location>
</feature>
<dbReference type="SMART" id="SM00342">
    <property type="entry name" value="HTH_ARAC"/>
    <property type="match status" value="1"/>
</dbReference>
<evidence type="ECO:0000256" key="2">
    <source>
        <dbReference type="ARBA" id="ARBA00023125"/>
    </source>
</evidence>
<sequence>MPLRSLPPANSAPHRNETWEYWRPTGSPTLELGSVRGLDVALPLHFHDEDQVTFTLSGRRRFVIDDELFCVTPGQGMHIPARTPHHSLSEPSEVVCVNIYTPAGTGAARDLISALVRHWRRTGRMDWPDLTMMAADHGLLAGSAPGAAIGLASPDSWETVRQAAQRAGMSREGFSRRFKKWHGLPPHGFWLLEKLNEARRLLRAGEPIAAVAAEAGFSDQSHLGRCFRRAFGVTPGRYRAERCRAG</sequence>
<proteinExistence type="predicted"/>
<organism evidence="6 7">
    <name type="scientific">Azospirillum doebereinerae</name>
    <dbReference type="NCBI Taxonomy" id="92933"/>
    <lineage>
        <taxon>Bacteria</taxon>
        <taxon>Pseudomonadati</taxon>
        <taxon>Pseudomonadota</taxon>
        <taxon>Alphaproteobacteria</taxon>
        <taxon>Rhodospirillales</taxon>
        <taxon>Azospirillaceae</taxon>
        <taxon>Azospirillum</taxon>
    </lineage>
</organism>
<keyword evidence="7" id="KW-1185">Reference proteome</keyword>
<evidence type="ECO:0000256" key="3">
    <source>
        <dbReference type="ARBA" id="ARBA00023163"/>
    </source>
</evidence>
<dbReference type="Gene3D" id="2.60.120.10">
    <property type="entry name" value="Jelly Rolls"/>
    <property type="match status" value="1"/>
</dbReference>
<dbReference type="Pfam" id="PF12833">
    <property type="entry name" value="HTH_18"/>
    <property type="match status" value="1"/>
</dbReference>
<keyword evidence="2" id="KW-0238">DNA-binding</keyword>
<dbReference type="InterPro" id="IPR009057">
    <property type="entry name" value="Homeodomain-like_sf"/>
</dbReference>
<protein>
    <submittedName>
        <fullName evidence="6">AraC family transcriptional regulator</fullName>
    </submittedName>
</protein>
<dbReference type="InterPro" id="IPR014710">
    <property type="entry name" value="RmlC-like_jellyroll"/>
</dbReference>
<dbReference type="SUPFAM" id="SSF51182">
    <property type="entry name" value="RmlC-like cupins"/>
    <property type="match status" value="1"/>
</dbReference>
<feature type="region of interest" description="Disordered" evidence="4">
    <location>
        <begin position="1"/>
        <end position="20"/>
    </location>
</feature>
<dbReference type="Pfam" id="PF07883">
    <property type="entry name" value="Cupin_2"/>
    <property type="match status" value="1"/>
</dbReference>
<dbReference type="PROSITE" id="PS01124">
    <property type="entry name" value="HTH_ARAC_FAMILY_2"/>
    <property type="match status" value="1"/>
</dbReference>
<comment type="caution">
    <text evidence="6">The sequence shown here is derived from an EMBL/GenBank/DDBJ whole genome shotgun (WGS) entry which is preliminary data.</text>
</comment>
<dbReference type="PRINTS" id="PR00032">
    <property type="entry name" value="HTHARAC"/>
</dbReference>
<evidence type="ECO:0000313" key="7">
    <source>
        <dbReference type="Proteomes" id="UP000280346"/>
    </source>
</evidence>
<gene>
    <name evidence="6" type="ORF">EJ913_09740</name>
</gene>
<dbReference type="GO" id="GO:0003700">
    <property type="term" value="F:DNA-binding transcription factor activity"/>
    <property type="evidence" value="ECO:0007669"/>
    <property type="project" value="InterPro"/>
</dbReference>
<dbReference type="InterPro" id="IPR013096">
    <property type="entry name" value="Cupin_2"/>
</dbReference>
<keyword evidence="1" id="KW-0805">Transcription regulation</keyword>
<evidence type="ECO:0000313" key="6">
    <source>
        <dbReference type="EMBL" id="RUQ72838.1"/>
    </source>
</evidence>
<dbReference type="PANTHER" id="PTHR46796">
    <property type="entry name" value="HTH-TYPE TRANSCRIPTIONAL ACTIVATOR RHAS-RELATED"/>
    <property type="match status" value="1"/>
</dbReference>
<name>A0A3S0XNL2_9PROT</name>
<dbReference type="AlphaFoldDB" id="A0A3S0XNL2"/>
<dbReference type="EMBL" id="RZIJ01000006">
    <property type="protein sequence ID" value="RUQ72838.1"/>
    <property type="molecule type" value="Genomic_DNA"/>
</dbReference>
<evidence type="ECO:0000256" key="1">
    <source>
        <dbReference type="ARBA" id="ARBA00023015"/>
    </source>
</evidence>
<dbReference type="InterPro" id="IPR020449">
    <property type="entry name" value="Tscrpt_reg_AraC-type_HTH"/>
</dbReference>
<dbReference type="Proteomes" id="UP000280346">
    <property type="component" value="Unassembled WGS sequence"/>
</dbReference>
<dbReference type="Gene3D" id="1.10.10.60">
    <property type="entry name" value="Homeodomain-like"/>
    <property type="match status" value="1"/>
</dbReference>
<evidence type="ECO:0000259" key="5">
    <source>
        <dbReference type="PROSITE" id="PS01124"/>
    </source>
</evidence>
<dbReference type="OrthoDB" id="9809338at2"/>
<dbReference type="GO" id="GO:0043565">
    <property type="term" value="F:sequence-specific DNA binding"/>
    <property type="evidence" value="ECO:0007669"/>
    <property type="project" value="InterPro"/>
</dbReference>